<keyword evidence="3" id="KW-1185">Reference proteome</keyword>
<evidence type="ECO:0000313" key="3">
    <source>
        <dbReference type="Proteomes" id="UP000027135"/>
    </source>
</evidence>
<accession>A0A067RHQ3</accession>
<protein>
    <recommendedName>
        <fullName evidence="4">N-acetyltransferase domain-containing protein</fullName>
    </recommendedName>
</protein>
<dbReference type="PANTHER" id="PTHR20905">
    <property type="entry name" value="N-ACETYLTRANSFERASE-RELATED"/>
    <property type="match status" value="1"/>
</dbReference>
<dbReference type="AlphaFoldDB" id="A0A067RHQ3"/>
<dbReference type="Proteomes" id="UP000027135">
    <property type="component" value="Unassembled WGS sequence"/>
</dbReference>
<sequence>MSSFMGALAKNGRSLSRNMTSSVLRGNSKAKSGDIHVQQVPESRYRDVLDHITPIFLQDEPLSQCFPHCTTGQRERDFHEYAETQLRSGLCVMALDGSTVVGACLSRPLKRDQVIGCSIPPSDDPAEDPLIANVARMLITVHQQLNLFETLGVDTFFEVGLLSVEPSHTGRGLALKMARASLELGASQGFRAAKADCTSAASASIMGRTGMMPVHRLLYDEYKIDNRVVFKKTPIRGPALTVMAARLQDIQPHVLPVEIKSKI</sequence>
<dbReference type="OrthoDB" id="2115692at2759"/>
<dbReference type="SUPFAM" id="SSF55729">
    <property type="entry name" value="Acyl-CoA N-acyltransferases (Nat)"/>
    <property type="match status" value="1"/>
</dbReference>
<evidence type="ECO:0008006" key="4">
    <source>
        <dbReference type="Google" id="ProtNLM"/>
    </source>
</evidence>
<dbReference type="EMBL" id="KK852498">
    <property type="protein sequence ID" value="KDR22563.1"/>
    <property type="molecule type" value="Genomic_DNA"/>
</dbReference>
<dbReference type="GO" id="GO:0008080">
    <property type="term" value="F:N-acetyltransferase activity"/>
    <property type="evidence" value="ECO:0007669"/>
    <property type="project" value="TreeGrafter"/>
</dbReference>
<reference evidence="2 3" key="1">
    <citation type="journal article" date="2014" name="Nat. Commun.">
        <title>Molecular traces of alternative social organization in a termite genome.</title>
        <authorList>
            <person name="Terrapon N."/>
            <person name="Li C."/>
            <person name="Robertson H.M."/>
            <person name="Ji L."/>
            <person name="Meng X."/>
            <person name="Booth W."/>
            <person name="Chen Z."/>
            <person name="Childers C.P."/>
            <person name="Glastad K.M."/>
            <person name="Gokhale K."/>
            <person name="Gowin J."/>
            <person name="Gronenberg W."/>
            <person name="Hermansen R.A."/>
            <person name="Hu H."/>
            <person name="Hunt B.G."/>
            <person name="Huylmans A.K."/>
            <person name="Khalil S.M."/>
            <person name="Mitchell R.D."/>
            <person name="Munoz-Torres M.C."/>
            <person name="Mustard J.A."/>
            <person name="Pan H."/>
            <person name="Reese J.T."/>
            <person name="Scharf M.E."/>
            <person name="Sun F."/>
            <person name="Vogel H."/>
            <person name="Xiao J."/>
            <person name="Yang W."/>
            <person name="Yang Z."/>
            <person name="Yang Z."/>
            <person name="Zhou J."/>
            <person name="Zhu J."/>
            <person name="Brent C.S."/>
            <person name="Elsik C.G."/>
            <person name="Goodisman M.A."/>
            <person name="Liberles D.A."/>
            <person name="Roe R.M."/>
            <person name="Vargo E.L."/>
            <person name="Vilcinskas A."/>
            <person name="Wang J."/>
            <person name="Bornberg-Bauer E."/>
            <person name="Korb J."/>
            <person name="Zhang G."/>
            <person name="Liebig J."/>
        </authorList>
    </citation>
    <scope>NUCLEOTIDE SEQUENCE [LARGE SCALE GENOMIC DNA]</scope>
    <source>
        <tissue evidence="2">Whole organism</tissue>
    </source>
</reference>
<organism evidence="2 3">
    <name type="scientific">Zootermopsis nevadensis</name>
    <name type="common">Dampwood termite</name>
    <dbReference type="NCBI Taxonomy" id="136037"/>
    <lineage>
        <taxon>Eukaryota</taxon>
        <taxon>Metazoa</taxon>
        <taxon>Ecdysozoa</taxon>
        <taxon>Arthropoda</taxon>
        <taxon>Hexapoda</taxon>
        <taxon>Insecta</taxon>
        <taxon>Pterygota</taxon>
        <taxon>Neoptera</taxon>
        <taxon>Polyneoptera</taxon>
        <taxon>Dictyoptera</taxon>
        <taxon>Blattodea</taxon>
        <taxon>Blattoidea</taxon>
        <taxon>Termitoidae</taxon>
        <taxon>Termopsidae</taxon>
        <taxon>Zootermopsis</taxon>
    </lineage>
</organism>
<dbReference type="OMA" id="DLEQNWL"/>
<evidence type="ECO:0000256" key="1">
    <source>
        <dbReference type="SAM" id="MobiDB-lite"/>
    </source>
</evidence>
<dbReference type="InterPro" id="IPR016181">
    <property type="entry name" value="Acyl_CoA_acyltransferase"/>
</dbReference>
<feature type="region of interest" description="Disordered" evidence="1">
    <location>
        <begin position="18"/>
        <end position="37"/>
    </location>
</feature>
<gene>
    <name evidence="2" type="ORF">L798_12691</name>
</gene>
<dbReference type="PANTHER" id="PTHR20905:SF1">
    <property type="entry name" value="AT07410P-RELATED"/>
    <property type="match status" value="1"/>
</dbReference>
<name>A0A067RHQ3_ZOONE</name>
<dbReference type="Gene3D" id="3.40.630.30">
    <property type="match status" value="1"/>
</dbReference>
<evidence type="ECO:0000313" key="2">
    <source>
        <dbReference type="EMBL" id="KDR22563.1"/>
    </source>
</evidence>
<dbReference type="InParanoid" id="A0A067RHQ3"/>
<proteinExistence type="predicted"/>
<dbReference type="STRING" id="136037.A0A067RHQ3"/>